<dbReference type="NCBIfam" id="TIGR01907">
    <property type="entry name" value="casE_Cse3"/>
    <property type="match status" value="1"/>
</dbReference>
<dbReference type="Proteomes" id="UP000051966">
    <property type="component" value="Unassembled WGS sequence"/>
</dbReference>
<dbReference type="InterPro" id="IPR010179">
    <property type="entry name" value="CRISPR-assoc_prot_Cse3"/>
</dbReference>
<comment type="caution">
    <text evidence="1">The sequence shown here is derived from an EMBL/GenBank/DDBJ whole genome shotgun (WGS) entry which is preliminary data.</text>
</comment>
<dbReference type="CDD" id="cd09727">
    <property type="entry name" value="Cas6_I-E"/>
    <property type="match status" value="1"/>
</dbReference>
<sequence>MYLSRVEIDVNNRQKTKDLTHLGAYHNWVEQSFPDEIAANKRLRHLWRIDRLAGKSYLLVLSETSPDKDELARYGVPGTAMIKPYDKFLSKLEAGQLMQFRLTANPSHTVSKPGERQGKIFPHVTVAQQRKWLADRAKKAGFQLVERSQRVQFEPQDNQAFDVVGRDWPVLYRKGGRRVRLSKVTFEGFLKVEDVDKFRQTLTHGIGREKAFGMGLMTVIPRK</sequence>
<dbReference type="Pfam" id="PF08798">
    <property type="entry name" value="CRISPR_assoc"/>
    <property type="match status" value="1"/>
</dbReference>
<dbReference type="OrthoDB" id="9795689at2"/>
<protein>
    <recommendedName>
        <fullName evidence="3">Type I-E CRISPR-associated protein Cas6/Cse3/CasE</fullName>
    </recommendedName>
</protein>
<evidence type="ECO:0000313" key="1">
    <source>
        <dbReference type="EMBL" id="KRM12885.1"/>
    </source>
</evidence>
<dbReference type="SUPFAM" id="SSF117987">
    <property type="entry name" value="CRISPR-associated protein"/>
    <property type="match status" value="2"/>
</dbReference>
<reference evidence="1 2" key="1">
    <citation type="journal article" date="2015" name="Genome Announc.">
        <title>Expanding the biotechnology potential of lactobacilli through comparative genomics of 213 strains and associated genera.</title>
        <authorList>
            <person name="Sun Z."/>
            <person name="Harris H.M."/>
            <person name="McCann A."/>
            <person name="Guo C."/>
            <person name="Argimon S."/>
            <person name="Zhang W."/>
            <person name="Yang X."/>
            <person name="Jeffery I.B."/>
            <person name="Cooney J.C."/>
            <person name="Kagawa T.F."/>
            <person name="Liu W."/>
            <person name="Song Y."/>
            <person name="Salvetti E."/>
            <person name="Wrobel A."/>
            <person name="Rasinkangas P."/>
            <person name="Parkhill J."/>
            <person name="Rea M.C."/>
            <person name="O'Sullivan O."/>
            <person name="Ritari J."/>
            <person name="Douillard F.P."/>
            <person name="Paul Ross R."/>
            <person name="Yang R."/>
            <person name="Briner A.E."/>
            <person name="Felis G.E."/>
            <person name="de Vos W.M."/>
            <person name="Barrangou R."/>
            <person name="Klaenhammer T.R."/>
            <person name="Caufield P.W."/>
            <person name="Cui Y."/>
            <person name="Zhang H."/>
            <person name="O'Toole P.W."/>
        </authorList>
    </citation>
    <scope>NUCLEOTIDE SEQUENCE [LARGE SCALE GENOMIC DNA]</scope>
    <source>
        <strain evidence="1 2">DSM 18382</strain>
    </source>
</reference>
<gene>
    <name evidence="1" type="ORF">FD41_GL000035</name>
</gene>
<organism evidence="1 2">
    <name type="scientific">Lentilactobacillus farraginis DSM 18382 = JCM 14108</name>
    <dbReference type="NCBI Taxonomy" id="1423743"/>
    <lineage>
        <taxon>Bacteria</taxon>
        <taxon>Bacillati</taxon>
        <taxon>Bacillota</taxon>
        <taxon>Bacilli</taxon>
        <taxon>Lactobacillales</taxon>
        <taxon>Lactobacillaceae</taxon>
        <taxon>Lentilactobacillus</taxon>
    </lineage>
</organism>
<dbReference type="SMART" id="SM01101">
    <property type="entry name" value="CRISPR_assoc"/>
    <property type="match status" value="1"/>
</dbReference>
<accession>A0A0R1W637</accession>
<proteinExistence type="predicted"/>
<keyword evidence="2" id="KW-1185">Reference proteome</keyword>
<dbReference type="PATRIC" id="fig|1423743.5.peg.35"/>
<dbReference type="AlphaFoldDB" id="A0A0R1W637"/>
<evidence type="ECO:0008006" key="3">
    <source>
        <dbReference type="Google" id="ProtNLM"/>
    </source>
</evidence>
<dbReference type="Gene3D" id="3.30.70.1210">
    <property type="entry name" value="Crispr-associated protein, domain 2"/>
    <property type="match status" value="1"/>
</dbReference>
<name>A0A0R1W637_9LACO</name>
<dbReference type="RefSeq" id="WP_056983471.1">
    <property type="nucleotide sequence ID" value="NZ_AZFY01000007.1"/>
</dbReference>
<evidence type="ECO:0000313" key="2">
    <source>
        <dbReference type="Proteomes" id="UP000051966"/>
    </source>
</evidence>
<dbReference type="EMBL" id="AZFY01000007">
    <property type="protein sequence ID" value="KRM12885.1"/>
    <property type="molecule type" value="Genomic_DNA"/>
</dbReference>
<dbReference type="Gene3D" id="3.30.70.1200">
    <property type="entry name" value="Crispr-associated protein, domain 1"/>
    <property type="match status" value="1"/>
</dbReference>